<feature type="non-terminal residue" evidence="2">
    <location>
        <position position="1"/>
    </location>
</feature>
<dbReference type="AlphaFoldDB" id="A0A3B1DXF9"/>
<protein>
    <recommendedName>
        <fullName evidence="1">Fibronectin type-III domain-containing protein</fullName>
    </recommendedName>
</protein>
<evidence type="ECO:0000313" key="2">
    <source>
        <dbReference type="EMBL" id="VAX33567.1"/>
    </source>
</evidence>
<reference evidence="2" key="1">
    <citation type="submission" date="2018-06" db="EMBL/GenBank/DDBJ databases">
        <authorList>
            <person name="Zhirakovskaya E."/>
        </authorList>
    </citation>
    <scope>NUCLEOTIDE SEQUENCE</scope>
</reference>
<dbReference type="InterPro" id="IPR036116">
    <property type="entry name" value="FN3_sf"/>
</dbReference>
<dbReference type="Gene3D" id="2.60.40.10">
    <property type="entry name" value="Immunoglobulins"/>
    <property type="match status" value="2"/>
</dbReference>
<dbReference type="SUPFAM" id="SSF49265">
    <property type="entry name" value="Fibronectin type III"/>
    <property type="match status" value="1"/>
</dbReference>
<proteinExistence type="predicted"/>
<dbReference type="CDD" id="cd00063">
    <property type="entry name" value="FN3"/>
    <property type="match status" value="1"/>
</dbReference>
<dbReference type="SMART" id="SM00060">
    <property type="entry name" value="FN3"/>
    <property type="match status" value="1"/>
</dbReference>
<dbReference type="EMBL" id="UOGI01000185">
    <property type="protein sequence ID" value="VAX33567.1"/>
    <property type="molecule type" value="Genomic_DNA"/>
</dbReference>
<organism evidence="2">
    <name type="scientific">hydrothermal vent metagenome</name>
    <dbReference type="NCBI Taxonomy" id="652676"/>
    <lineage>
        <taxon>unclassified sequences</taxon>
        <taxon>metagenomes</taxon>
        <taxon>ecological metagenomes</taxon>
    </lineage>
</organism>
<dbReference type="InterPro" id="IPR003961">
    <property type="entry name" value="FN3_dom"/>
</dbReference>
<evidence type="ECO:0000259" key="1">
    <source>
        <dbReference type="PROSITE" id="PS50853"/>
    </source>
</evidence>
<gene>
    <name evidence="2" type="ORF">MNBD_NITROSPIRAE03-1875</name>
</gene>
<sequence>NIVYLIYISTTPAGENFLTPNYTTAAGATSFSVTGLTTSTTYYFVVRAMDEAGNVDTNTVEVSATTLDAIPPTFGGAATATAVSSSQIDLTWTAATDNVTPSSNIVYLIYISTTSGGQDFLLPPSYTTAAGATTYSVTGGLSSSTTYYFVVRARDEAGNIDNNTVEVSATTLFGTSGH</sequence>
<feature type="domain" description="Fibronectin type-III" evidence="1">
    <location>
        <begin position="71"/>
        <end position="174"/>
    </location>
</feature>
<dbReference type="InterPro" id="IPR013783">
    <property type="entry name" value="Ig-like_fold"/>
</dbReference>
<accession>A0A3B1DXF9</accession>
<feature type="domain" description="Fibronectin type-III" evidence="1">
    <location>
        <begin position="1"/>
        <end position="69"/>
    </location>
</feature>
<name>A0A3B1DXF9_9ZZZZ</name>
<dbReference type="PROSITE" id="PS50853">
    <property type="entry name" value="FN3"/>
    <property type="match status" value="2"/>
</dbReference>